<keyword evidence="2 5" id="KW-0560">Oxidoreductase</keyword>
<dbReference type="InterPro" id="IPR020904">
    <property type="entry name" value="Sc_DH/Rdtase_CS"/>
</dbReference>
<evidence type="ECO:0000259" key="4">
    <source>
        <dbReference type="SMART" id="SM00822"/>
    </source>
</evidence>
<gene>
    <name evidence="5" type="primary">sadH_1</name>
    <name evidence="5" type="ORF">B7C42_00322</name>
</gene>
<dbReference type="EC" id="1.-.-.-" evidence="5"/>
<dbReference type="GO" id="GO:0016020">
    <property type="term" value="C:membrane"/>
    <property type="evidence" value="ECO:0007669"/>
    <property type="project" value="TreeGrafter"/>
</dbReference>
<dbReference type="InterPro" id="IPR036291">
    <property type="entry name" value="NAD(P)-bd_dom_sf"/>
</dbReference>
<dbReference type="FunFam" id="3.40.50.720:FF:000084">
    <property type="entry name" value="Short-chain dehydrogenase reductase"/>
    <property type="match status" value="1"/>
</dbReference>
<dbReference type="Gene3D" id="3.40.50.720">
    <property type="entry name" value="NAD(P)-binding Rossmann-like Domain"/>
    <property type="match status" value="1"/>
</dbReference>
<reference evidence="5 6" key="1">
    <citation type="submission" date="2017-07" db="EMBL/GenBank/DDBJ databases">
        <title>First draft Genome Sequence of Nocardia cerradoensis isolated from human infection.</title>
        <authorList>
            <person name="Carrasco G."/>
        </authorList>
    </citation>
    <scope>NUCLEOTIDE SEQUENCE [LARGE SCALE GENOMIC DNA]</scope>
    <source>
        <strain evidence="5 6">CNM20130759</strain>
    </source>
</reference>
<organism evidence="5 6">
    <name type="scientific">Nocardia cerradoensis</name>
    <dbReference type="NCBI Taxonomy" id="85688"/>
    <lineage>
        <taxon>Bacteria</taxon>
        <taxon>Bacillati</taxon>
        <taxon>Actinomycetota</taxon>
        <taxon>Actinomycetes</taxon>
        <taxon>Mycobacteriales</taxon>
        <taxon>Nocardiaceae</taxon>
        <taxon>Nocardia</taxon>
    </lineage>
</organism>
<evidence type="ECO:0000256" key="1">
    <source>
        <dbReference type="ARBA" id="ARBA00006484"/>
    </source>
</evidence>
<proteinExistence type="inferred from homology"/>
<dbReference type="Pfam" id="PF00106">
    <property type="entry name" value="adh_short"/>
    <property type="match status" value="1"/>
</dbReference>
<comment type="similarity">
    <text evidence="1 3">Belongs to the short-chain dehydrogenases/reductases (SDR) family.</text>
</comment>
<sequence length="273" mass="28914">MKNFAGKTAVITGAGAGIGRALALELAGHGARLALSGRNIDNVAETAALCEKKGAHARAYRLDVTDRDAVYAHADQVAGDFGGVNIVVNNAGVSLTASTEEVSWDDFEWIVNINFWGVAYGTKAFLPHVIASGDGAIVNVSSMFGLAACPTQGAYNATKFAIRGFTDALRQEMKIAGHNVAVSCVHPGMIQTEIAWKARAGATRDRDALAANFDRLAKTSPEQAAKAIIDGIRKDKAKVLIGNDARMIDLLPRIFGSGYQKILTAQMRNEVAK</sequence>
<dbReference type="PRINTS" id="PR00081">
    <property type="entry name" value="GDHRDH"/>
</dbReference>
<dbReference type="GO" id="GO:0016491">
    <property type="term" value="F:oxidoreductase activity"/>
    <property type="evidence" value="ECO:0007669"/>
    <property type="project" value="UniProtKB-KW"/>
</dbReference>
<comment type="caution">
    <text evidence="5">The sequence shown here is derived from an EMBL/GenBank/DDBJ whole genome shotgun (WGS) entry which is preliminary data.</text>
</comment>
<dbReference type="SUPFAM" id="SSF51735">
    <property type="entry name" value="NAD(P)-binding Rossmann-fold domains"/>
    <property type="match status" value="1"/>
</dbReference>
<dbReference type="RefSeq" id="WP_039782616.1">
    <property type="nucleotide sequence ID" value="NZ_JAAXOR010000003.1"/>
</dbReference>
<protein>
    <submittedName>
        <fullName evidence="5">Putative oxidoreductase SadH</fullName>
        <ecNumber evidence="5">1.-.-.-</ecNumber>
    </submittedName>
</protein>
<dbReference type="EMBL" id="NGAF01000001">
    <property type="protein sequence ID" value="OXR47200.1"/>
    <property type="molecule type" value="Genomic_DNA"/>
</dbReference>
<evidence type="ECO:0000256" key="3">
    <source>
        <dbReference type="RuleBase" id="RU000363"/>
    </source>
</evidence>
<evidence type="ECO:0000313" key="5">
    <source>
        <dbReference type="EMBL" id="OXR47200.1"/>
    </source>
</evidence>
<evidence type="ECO:0000256" key="2">
    <source>
        <dbReference type="ARBA" id="ARBA00023002"/>
    </source>
</evidence>
<accession>A0A231HE29</accession>
<name>A0A231HE29_9NOCA</name>
<dbReference type="InterPro" id="IPR002347">
    <property type="entry name" value="SDR_fam"/>
</dbReference>
<dbReference type="Proteomes" id="UP000215506">
    <property type="component" value="Unassembled WGS sequence"/>
</dbReference>
<evidence type="ECO:0000313" key="6">
    <source>
        <dbReference type="Proteomes" id="UP000215506"/>
    </source>
</evidence>
<dbReference type="PROSITE" id="PS00061">
    <property type="entry name" value="ADH_SHORT"/>
    <property type="match status" value="1"/>
</dbReference>
<dbReference type="PRINTS" id="PR00080">
    <property type="entry name" value="SDRFAMILY"/>
</dbReference>
<feature type="domain" description="Ketoreductase" evidence="4">
    <location>
        <begin position="7"/>
        <end position="193"/>
    </location>
</feature>
<dbReference type="InterPro" id="IPR057326">
    <property type="entry name" value="KR_dom"/>
</dbReference>
<dbReference type="AlphaFoldDB" id="A0A231HE29"/>
<dbReference type="SMART" id="SM00822">
    <property type="entry name" value="PKS_KR"/>
    <property type="match status" value="1"/>
</dbReference>
<keyword evidence="6" id="KW-1185">Reference proteome</keyword>
<dbReference type="PANTHER" id="PTHR44196:SF1">
    <property type="entry name" value="DEHYDROGENASE_REDUCTASE SDR FAMILY MEMBER 7B"/>
    <property type="match status" value="1"/>
</dbReference>
<dbReference type="PANTHER" id="PTHR44196">
    <property type="entry name" value="DEHYDROGENASE/REDUCTASE SDR FAMILY MEMBER 7B"/>
    <property type="match status" value="1"/>
</dbReference>